<name>A0ACC0CAH8_CATRO</name>
<gene>
    <name evidence="1" type="ORF">M9H77_03180</name>
</gene>
<reference evidence="2" key="1">
    <citation type="journal article" date="2023" name="Nat. Plants">
        <title>Single-cell RNA sequencing provides a high-resolution roadmap for understanding the multicellular compartmentation of specialized metabolism.</title>
        <authorList>
            <person name="Sun S."/>
            <person name="Shen X."/>
            <person name="Li Y."/>
            <person name="Li Y."/>
            <person name="Wang S."/>
            <person name="Li R."/>
            <person name="Zhang H."/>
            <person name="Shen G."/>
            <person name="Guo B."/>
            <person name="Wei J."/>
            <person name="Xu J."/>
            <person name="St-Pierre B."/>
            <person name="Chen S."/>
            <person name="Sun C."/>
        </authorList>
    </citation>
    <scope>NUCLEOTIDE SEQUENCE [LARGE SCALE GENOMIC DNA]</scope>
</reference>
<dbReference type="EMBL" id="CM044701">
    <property type="protein sequence ID" value="KAI5681952.1"/>
    <property type="molecule type" value="Genomic_DNA"/>
</dbReference>
<keyword evidence="2" id="KW-1185">Reference proteome</keyword>
<comment type="caution">
    <text evidence="1">The sequence shown here is derived from an EMBL/GenBank/DDBJ whole genome shotgun (WGS) entry which is preliminary data.</text>
</comment>
<sequence>MSKRRFDRRPYVTIGCEREERRKKKVRLDDNDDDDEEEEEVPVKRRDRRHNHKIGVYSHAHAHRMRLTDDQLKLTKEFSRCQVTHRNIMASLLENDQDCAVSKQTIYNARAKMKKKRM</sequence>
<evidence type="ECO:0000313" key="1">
    <source>
        <dbReference type="EMBL" id="KAI5681952.1"/>
    </source>
</evidence>
<proteinExistence type="predicted"/>
<organism evidence="1 2">
    <name type="scientific">Catharanthus roseus</name>
    <name type="common">Madagascar periwinkle</name>
    <name type="synonym">Vinca rosea</name>
    <dbReference type="NCBI Taxonomy" id="4058"/>
    <lineage>
        <taxon>Eukaryota</taxon>
        <taxon>Viridiplantae</taxon>
        <taxon>Streptophyta</taxon>
        <taxon>Embryophyta</taxon>
        <taxon>Tracheophyta</taxon>
        <taxon>Spermatophyta</taxon>
        <taxon>Magnoliopsida</taxon>
        <taxon>eudicotyledons</taxon>
        <taxon>Gunneridae</taxon>
        <taxon>Pentapetalae</taxon>
        <taxon>asterids</taxon>
        <taxon>lamiids</taxon>
        <taxon>Gentianales</taxon>
        <taxon>Apocynaceae</taxon>
        <taxon>Rauvolfioideae</taxon>
        <taxon>Vinceae</taxon>
        <taxon>Catharanthinae</taxon>
        <taxon>Catharanthus</taxon>
    </lineage>
</organism>
<evidence type="ECO:0000313" key="2">
    <source>
        <dbReference type="Proteomes" id="UP001060085"/>
    </source>
</evidence>
<dbReference type="Proteomes" id="UP001060085">
    <property type="component" value="Linkage Group LG01"/>
</dbReference>
<accession>A0ACC0CAH8</accession>
<protein>
    <submittedName>
        <fullName evidence="1">Uncharacterized protein</fullName>
    </submittedName>
</protein>